<accession>A0A0S4IUZ6</accession>
<dbReference type="SUPFAM" id="SSF103473">
    <property type="entry name" value="MFS general substrate transporter"/>
    <property type="match status" value="1"/>
</dbReference>
<dbReference type="GO" id="GO:0016020">
    <property type="term" value="C:membrane"/>
    <property type="evidence" value="ECO:0007669"/>
    <property type="project" value="UniProtKB-SubCell"/>
</dbReference>
<feature type="region of interest" description="Disordered" evidence="5">
    <location>
        <begin position="1"/>
        <end position="34"/>
    </location>
</feature>
<feature type="transmembrane region" description="Helical" evidence="6">
    <location>
        <begin position="155"/>
        <end position="177"/>
    </location>
</feature>
<feature type="transmembrane region" description="Helical" evidence="6">
    <location>
        <begin position="51"/>
        <end position="71"/>
    </location>
</feature>
<reference evidence="8" key="1">
    <citation type="submission" date="2015-09" db="EMBL/GenBank/DDBJ databases">
        <authorList>
            <consortium name="Pathogen Informatics"/>
        </authorList>
    </citation>
    <scope>NUCLEOTIDE SEQUENCE [LARGE SCALE GENOMIC DNA]</scope>
    <source>
        <strain evidence="8">Lake Konstanz</strain>
    </source>
</reference>
<dbReference type="VEuPathDB" id="TriTrypDB:BSAL_69320"/>
<feature type="transmembrane region" description="Helical" evidence="6">
    <location>
        <begin position="122"/>
        <end position="143"/>
    </location>
</feature>
<dbReference type="InterPro" id="IPR036259">
    <property type="entry name" value="MFS_trans_sf"/>
</dbReference>
<dbReference type="EMBL" id="CYKH01000487">
    <property type="protein sequence ID" value="CUG00591.1"/>
    <property type="molecule type" value="Genomic_DNA"/>
</dbReference>
<dbReference type="PANTHER" id="PTHR23507">
    <property type="entry name" value="ZGC:174356"/>
    <property type="match status" value="1"/>
</dbReference>
<protein>
    <submittedName>
        <fullName evidence="7">Transmembrane protein, putative</fullName>
    </submittedName>
</protein>
<evidence type="ECO:0000256" key="6">
    <source>
        <dbReference type="SAM" id="Phobius"/>
    </source>
</evidence>
<organism evidence="7 8">
    <name type="scientific">Bodo saltans</name>
    <name type="common">Flagellated protozoan</name>
    <dbReference type="NCBI Taxonomy" id="75058"/>
    <lineage>
        <taxon>Eukaryota</taxon>
        <taxon>Discoba</taxon>
        <taxon>Euglenozoa</taxon>
        <taxon>Kinetoplastea</taxon>
        <taxon>Metakinetoplastina</taxon>
        <taxon>Eubodonida</taxon>
        <taxon>Bodonidae</taxon>
        <taxon>Bodo</taxon>
    </lineage>
</organism>
<feature type="transmembrane region" description="Helical" evidence="6">
    <location>
        <begin position="215"/>
        <end position="233"/>
    </location>
</feature>
<dbReference type="OrthoDB" id="196650at2759"/>
<dbReference type="Proteomes" id="UP000051952">
    <property type="component" value="Unassembled WGS sequence"/>
</dbReference>
<feature type="transmembrane region" description="Helical" evidence="6">
    <location>
        <begin position="266"/>
        <end position="291"/>
    </location>
</feature>
<feature type="transmembrane region" description="Helical" evidence="6">
    <location>
        <begin position="184"/>
        <end position="203"/>
    </location>
</feature>
<feature type="transmembrane region" description="Helical" evidence="6">
    <location>
        <begin position="303"/>
        <end position="322"/>
    </location>
</feature>
<comment type="subcellular location">
    <subcellularLocation>
        <location evidence="1">Membrane</location>
        <topology evidence="1">Multi-pass membrane protein</topology>
    </subcellularLocation>
</comment>
<feature type="transmembrane region" description="Helical" evidence="6">
    <location>
        <begin position="91"/>
        <end position="115"/>
    </location>
</feature>
<feature type="region of interest" description="Disordered" evidence="5">
    <location>
        <begin position="462"/>
        <end position="488"/>
    </location>
</feature>
<feature type="transmembrane region" description="Helical" evidence="6">
    <location>
        <begin position="334"/>
        <end position="356"/>
    </location>
</feature>
<evidence type="ECO:0000313" key="7">
    <source>
        <dbReference type="EMBL" id="CUG00591.1"/>
    </source>
</evidence>
<evidence type="ECO:0000256" key="4">
    <source>
        <dbReference type="ARBA" id="ARBA00023136"/>
    </source>
</evidence>
<keyword evidence="4 6" id="KW-0472">Membrane</keyword>
<dbReference type="Pfam" id="PF07690">
    <property type="entry name" value="MFS_1"/>
    <property type="match status" value="1"/>
</dbReference>
<dbReference type="GO" id="GO:0022857">
    <property type="term" value="F:transmembrane transporter activity"/>
    <property type="evidence" value="ECO:0007669"/>
    <property type="project" value="InterPro"/>
</dbReference>
<proteinExistence type="predicted"/>
<keyword evidence="2 6" id="KW-0812">Transmembrane</keyword>
<name>A0A0S4IUZ6_BODSA</name>
<dbReference type="Gene3D" id="1.20.1250.20">
    <property type="entry name" value="MFS general substrate transporter like domains"/>
    <property type="match status" value="1"/>
</dbReference>
<keyword evidence="3 6" id="KW-1133">Transmembrane helix</keyword>
<evidence type="ECO:0000256" key="5">
    <source>
        <dbReference type="SAM" id="MobiDB-lite"/>
    </source>
</evidence>
<sequence>MHEDDDEVQIVGTETHVDEPSIKSAASTNNNSNAATSDAAAMTSMKWPASLMPMLPIVIYTAVSASIMTMVSAQIPDMRREYFGSNTKASFWASLFDSSNAFIGLFTSGLFGLAADAFGRRIMLLISAGQACFMFAVVWYFGVSNPWPFLVVSNMSSIIGSTKVGNAAVCFMVIADVFEKDCRLVPTIIFIITVFGGVMPGVLPGSLGMSPSDVTLMALIISLAVLLFVYFFVRETLPVEKRKSIRVSDLHNPLVPLRFVLTQRCLAILSSLAVTFLFPFYLSGGIAVYYLDERLNGFTASDNSLLSASMALATVFGLIVLLPILTKLMEVENIVLLGVVAITLNGVVFCVITEPWQAFVLVSGTEGVAFASITLLTQIVSVTVPQNEQGVVNGTLAAFKEIAIITRPILGSLLCLLQVSEYVVYSAALYIEHSSCRRMRRSNCCVSTLNCAEIRRRRLFPSSNEPRHDMKRPCQRCRGGSVDRIPSI</sequence>
<dbReference type="AlphaFoldDB" id="A0A0S4IUZ6"/>
<gene>
    <name evidence="7" type="ORF">BSAL_69320</name>
</gene>
<dbReference type="InterPro" id="IPR011701">
    <property type="entry name" value="MFS"/>
</dbReference>
<evidence type="ECO:0000256" key="3">
    <source>
        <dbReference type="ARBA" id="ARBA00022989"/>
    </source>
</evidence>
<evidence type="ECO:0000256" key="2">
    <source>
        <dbReference type="ARBA" id="ARBA00022692"/>
    </source>
</evidence>
<dbReference type="PANTHER" id="PTHR23507:SF1">
    <property type="entry name" value="FI18259P1-RELATED"/>
    <property type="match status" value="1"/>
</dbReference>
<keyword evidence="8" id="KW-1185">Reference proteome</keyword>
<feature type="compositionally biased region" description="Low complexity" evidence="5">
    <location>
        <begin position="24"/>
        <end position="34"/>
    </location>
</feature>
<evidence type="ECO:0000313" key="8">
    <source>
        <dbReference type="Proteomes" id="UP000051952"/>
    </source>
</evidence>
<feature type="transmembrane region" description="Helical" evidence="6">
    <location>
        <begin position="409"/>
        <end position="431"/>
    </location>
</feature>
<evidence type="ECO:0000256" key="1">
    <source>
        <dbReference type="ARBA" id="ARBA00004141"/>
    </source>
</evidence>